<dbReference type="PRINTS" id="PR00705">
    <property type="entry name" value="PAPAIN"/>
</dbReference>
<comment type="caution">
    <text evidence="13">The sequence shown here is derived from an EMBL/GenBank/DDBJ whole genome shotgun (WGS) entry which is preliminary data.</text>
</comment>
<dbReference type="Pfam" id="PF00112">
    <property type="entry name" value="Peptidase_C1"/>
    <property type="match status" value="1"/>
</dbReference>
<evidence type="ECO:0000256" key="2">
    <source>
        <dbReference type="ARBA" id="ARBA00022670"/>
    </source>
</evidence>
<dbReference type="InterPro" id="IPR000668">
    <property type="entry name" value="Peptidase_C1A_C"/>
</dbReference>
<dbReference type="AlphaFoldDB" id="A0AAD3DEE8"/>
<dbReference type="PROSITE" id="PS00639">
    <property type="entry name" value="THIOL_PROTEASE_HIS"/>
    <property type="match status" value="1"/>
</dbReference>
<proteinExistence type="inferred from homology"/>
<comment type="similarity">
    <text evidence="1">Belongs to the peptidase C1 family.</text>
</comment>
<evidence type="ECO:0000256" key="9">
    <source>
        <dbReference type="SAM" id="SignalP"/>
    </source>
</evidence>
<dbReference type="InterPro" id="IPR000118">
    <property type="entry name" value="Granulin"/>
</dbReference>
<name>A0AAD3DEE8_9CHLO</name>
<dbReference type="InterPro" id="IPR013128">
    <property type="entry name" value="Peptidase_C1A"/>
</dbReference>
<dbReference type="InterPro" id="IPR025661">
    <property type="entry name" value="Pept_asp_AS"/>
</dbReference>
<dbReference type="Gene3D" id="3.90.70.10">
    <property type="entry name" value="Cysteine proteinases"/>
    <property type="match status" value="1"/>
</dbReference>
<evidence type="ECO:0000256" key="6">
    <source>
        <dbReference type="ARBA" id="ARBA00023157"/>
    </source>
</evidence>
<dbReference type="PROSITE" id="PS51257">
    <property type="entry name" value="PROKAR_LIPOPROTEIN"/>
    <property type="match status" value="1"/>
</dbReference>
<dbReference type="SUPFAM" id="SSF57277">
    <property type="entry name" value="Granulin repeat"/>
    <property type="match status" value="1"/>
</dbReference>
<dbReference type="InterPro" id="IPR000169">
    <property type="entry name" value="Pept_cys_AS"/>
</dbReference>
<dbReference type="SUPFAM" id="SSF54001">
    <property type="entry name" value="Cysteine proteinases"/>
    <property type="match status" value="1"/>
</dbReference>
<dbReference type="PROSITE" id="PS00139">
    <property type="entry name" value="THIOL_PROTEASE_CYS"/>
    <property type="match status" value="1"/>
</dbReference>
<feature type="signal peptide" evidence="9">
    <location>
        <begin position="1"/>
        <end position="20"/>
    </location>
</feature>
<dbReference type="SMART" id="SM00848">
    <property type="entry name" value="Inhibitor_I29"/>
    <property type="match status" value="1"/>
</dbReference>
<keyword evidence="6" id="KW-1015">Disulfide bond</keyword>
<sequence>MATRLLVAALVIAACGFAGAVSNDLLRQEHNQVLLEAQANPLGAFNLWVKRHAKPYLPDTEEFRTRFAVWLDNLQYILSYNARTTSHWLHLNHLADLTTEEYQSRLGFDNQARLASNRLKSSTFMYSDVDADTLPPDVDWRKKGAVAEVKNQGQCGSCWAFSTTGSVEGINAIVTGELVALSEQELIDCDTSQDKGCSGGLMDYAYTWIIKNKGIDTEDDYPYTALDGSCISEKKNRRVVTIDSYEDVPENDEVALKKAVAHQPVAVAIEADAKSFQLYGGGVYDDATCGTSLNHGVLVVGYGRDPKAGTYWIVKNSWGPEWGDAGYIRLKMGVTDKEGLCGIAMAPSYPIKKNPNPPTPGPTPGPKPGPKPGPSPKPPKPEPVKCDSSNECPAENTCCCLQEIFNMCFQWGCCPMPKATCCEDGEHCCPSDLPVCDTDAGRCLPSPGVMLGSKPWATKTPAIHRSWSERIFGRGCQRQREQQEELPAQ</sequence>
<keyword evidence="2" id="KW-0645">Protease</keyword>
<keyword evidence="5" id="KW-0788">Thiol protease</keyword>
<evidence type="ECO:0000259" key="12">
    <source>
        <dbReference type="SMART" id="SM00848"/>
    </source>
</evidence>
<evidence type="ECO:0000256" key="3">
    <source>
        <dbReference type="ARBA" id="ARBA00022729"/>
    </source>
</evidence>
<dbReference type="GO" id="GO:0008234">
    <property type="term" value="F:cysteine-type peptidase activity"/>
    <property type="evidence" value="ECO:0007669"/>
    <property type="project" value="UniProtKB-KW"/>
</dbReference>
<dbReference type="Pfam" id="PF00396">
    <property type="entry name" value="Granulin"/>
    <property type="match status" value="1"/>
</dbReference>
<dbReference type="SMART" id="SM00277">
    <property type="entry name" value="GRAN"/>
    <property type="match status" value="1"/>
</dbReference>
<dbReference type="CDD" id="cd02248">
    <property type="entry name" value="Peptidase_C1A"/>
    <property type="match status" value="1"/>
</dbReference>
<dbReference type="GO" id="GO:0006508">
    <property type="term" value="P:proteolysis"/>
    <property type="evidence" value="ECO:0007669"/>
    <property type="project" value="UniProtKB-KW"/>
</dbReference>
<feature type="domain" description="Peptidase C1A papain C-terminal" evidence="11">
    <location>
        <begin position="134"/>
        <end position="351"/>
    </location>
</feature>
<feature type="compositionally biased region" description="Pro residues" evidence="8">
    <location>
        <begin position="355"/>
        <end position="378"/>
    </location>
</feature>
<dbReference type="PANTHER" id="PTHR12411">
    <property type="entry name" value="CYSTEINE PROTEASE FAMILY C1-RELATED"/>
    <property type="match status" value="1"/>
</dbReference>
<reference evidence="13 14" key="1">
    <citation type="journal article" date="2021" name="Sci. Rep.">
        <title>Genome sequencing of the multicellular alga Astrephomene provides insights into convergent evolution of germ-soma differentiation.</title>
        <authorList>
            <person name="Yamashita S."/>
            <person name="Yamamoto K."/>
            <person name="Matsuzaki R."/>
            <person name="Suzuki S."/>
            <person name="Yamaguchi H."/>
            <person name="Hirooka S."/>
            <person name="Minakuchi Y."/>
            <person name="Miyagishima S."/>
            <person name="Kawachi M."/>
            <person name="Toyoda A."/>
            <person name="Nozaki H."/>
        </authorList>
    </citation>
    <scope>NUCLEOTIDE SEQUENCE [LARGE SCALE GENOMIC DNA]</scope>
    <source>
        <strain evidence="13 14">NIES-4017</strain>
    </source>
</reference>
<evidence type="ECO:0000313" key="13">
    <source>
        <dbReference type="EMBL" id="GFR40260.1"/>
    </source>
</evidence>
<dbReference type="PROSITE" id="PS00640">
    <property type="entry name" value="THIOL_PROTEASE_ASN"/>
    <property type="match status" value="1"/>
</dbReference>
<dbReference type="InterPro" id="IPR039417">
    <property type="entry name" value="Peptidase_C1A_papain-like"/>
</dbReference>
<feature type="chain" id="PRO_5042092638" evidence="9">
    <location>
        <begin position="21"/>
        <end position="489"/>
    </location>
</feature>
<dbReference type="FunFam" id="3.90.70.10:FF:000067">
    <property type="entry name" value="Senescence-specific cysteine protease"/>
    <property type="match status" value="1"/>
</dbReference>
<dbReference type="InterPro" id="IPR037277">
    <property type="entry name" value="Granulin_sf"/>
</dbReference>
<keyword evidence="4" id="KW-0378">Hydrolase</keyword>
<keyword evidence="3 9" id="KW-0732">Signal</keyword>
<keyword evidence="14" id="KW-1185">Reference proteome</keyword>
<dbReference type="EMBL" id="BMAR01000001">
    <property type="protein sequence ID" value="GFR40260.1"/>
    <property type="molecule type" value="Genomic_DNA"/>
</dbReference>
<evidence type="ECO:0000256" key="7">
    <source>
        <dbReference type="ARBA" id="ARBA00023180"/>
    </source>
</evidence>
<feature type="domain" description="Granulins" evidence="10">
    <location>
        <begin position="386"/>
        <end position="443"/>
    </location>
</feature>
<evidence type="ECO:0000259" key="10">
    <source>
        <dbReference type="SMART" id="SM00277"/>
    </source>
</evidence>
<dbReference type="InterPro" id="IPR038765">
    <property type="entry name" value="Papain-like_cys_pep_sf"/>
</dbReference>
<dbReference type="InterPro" id="IPR013201">
    <property type="entry name" value="Prot_inhib_I29"/>
</dbReference>
<accession>A0AAD3DEE8</accession>
<evidence type="ECO:0000259" key="11">
    <source>
        <dbReference type="SMART" id="SM00645"/>
    </source>
</evidence>
<dbReference type="Proteomes" id="UP001054857">
    <property type="component" value="Unassembled WGS sequence"/>
</dbReference>
<dbReference type="SMART" id="SM00645">
    <property type="entry name" value="Pept_C1"/>
    <property type="match status" value="1"/>
</dbReference>
<organism evidence="13 14">
    <name type="scientific">Astrephomene gubernaculifera</name>
    <dbReference type="NCBI Taxonomy" id="47775"/>
    <lineage>
        <taxon>Eukaryota</taxon>
        <taxon>Viridiplantae</taxon>
        <taxon>Chlorophyta</taxon>
        <taxon>core chlorophytes</taxon>
        <taxon>Chlorophyceae</taxon>
        <taxon>CS clade</taxon>
        <taxon>Chlamydomonadales</taxon>
        <taxon>Astrephomenaceae</taxon>
        <taxon>Astrephomene</taxon>
    </lineage>
</organism>
<evidence type="ECO:0000313" key="14">
    <source>
        <dbReference type="Proteomes" id="UP001054857"/>
    </source>
</evidence>
<feature type="region of interest" description="Disordered" evidence="8">
    <location>
        <begin position="351"/>
        <end position="386"/>
    </location>
</feature>
<gene>
    <name evidence="13" type="ORF">Agub_g832</name>
</gene>
<feature type="domain" description="Cathepsin propeptide inhibitor" evidence="12">
    <location>
        <begin position="45"/>
        <end position="102"/>
    </location>
</feature>
<keyword evidence="7" id="KW-0325">Glycoprotein</keyword>
<protein>
    <submittedName>
        <fullName evidence="13">Uncharacterized protein</fullName>
    </submittedName>
</protein>
<dbReference type="InterPro" id="IPR025660">
    <property type="entry name" value="Pept_his_AS"/>
</dbReference>
<dbReference type="Pfam" id="PF08246">
    <property type="entry name" value="Inhibitor_I29"/>
    <property type="match status" value="1"/>
</dbReference>
<dbReference type="Gene3D" id="2.10.25.160">
    <property type="entry name" value="Granulin"/>
    <property type="match status" value="1"/>
</dbReference>
<evidence type="ECO:0000256" key="4">
    <source>
        <dbReference type="ARBA" id="ARBA00022801"/>
    </source>
</evidence>
<evidence type="ECO:0000256" key="8">
    <source>
        <dbReference type="SAM" id="MobiDB-lite"/>
    </source>
</evidence>
<evidence type="ECO:0000256" key="5">
    <source>
        <dbReference type="ARBA" id="ARBA00022807"/>
    </source>
</evidence>
<evidence type="ECO:0000256" key="1">
    <source>
        <dbReference type="ARBA" id="ARBA00008455"/>
    </source>
</evidence>